<keyword evidence="1" id="KW-1133">Transmembrane helix</keyword>
<sequence>MTGLLFAIVSRLSRSSGSEVILIVCFLLGFGILLILAGINIAGIRRQLSQNYSFIAGMLLSVTGVLMFVFSFPDNCLYPRVSYVIIFYSLGIFLLLINIFANYFLQAFESSKEQGTTVQKQCSVIANEPDQHNDCSVLATFAGILITNITTASYEPAFLTNTSGSDDTFIVTDTASGEKQPESQIMENTEENTMSDPAIAEEIKEDNSFIEPTALETTQFPEIVEIPETEDIGIPEKTQVEDIGSIAVASAETLEISASDMPVVPFSEFRSMKKTDIKATDTMRDAARKILMFHFGVMVEHERGTKVGKDIEQLHDMRVAAMRMRSAIEVLEDYLDMKKMFSHYRNIKSTRRVLGSVRDLDVFLEKIDHYLEGQSPEIRIDMDPLTDSILIEKAKQRGNMLEYLDDVKYNKFKNNFADYLLGKKAWKMKSINKNGEPVPCRVMDVLPVLLYTQFAAVRAYDEVISDETVVDPSLEKYHQLRIDVKILRYTLEFFKEVLGSESRDLIRDLKALQDNLGDMHDTVVALELLENFEKYGRWGEVDKKSSHASTGLQDYPGVDAYLEYRKQELQNLLDTFPDVWSKVIDPDFSVRFSQSISGIYLS</sequence>
<dbReference type="InterPro" id="IPR007899">
    <property type="entry name" value="CHAD_dom"/>
</dbReference>
<dbReference type="KEGG" id="mmav:RE476_06270"/>
<dbReference type="GeneID" id="84229729"/>
<dbReference type="PANTHER" id="PTHR39339">
    <property type="entry name" value="SLR1444 PROTEIN"/>
    <property type="match status" value="1"/>
</dbReference>
<evidence type="ECO:0000259" key="2">
    <source>
        <dbReference type="PROSITE" id="PS51708"/>
    </source>
</evidence>
<dbReference type="RefSeq" id="WP_309306800.1">
    <property type="nucleotide sequence ID" value="NZ_CP133594.1"/>
</dbReference>
<feature type="domain" description="CHAD" evidence="2">
    <location>
        <begin position="280"/>
        <end position="585"/>
    </location>
</feature>
<organism evidence="3 4">
    <name type="scientific">Methanolobus mangrovi</name>
    <dbReference type="NCBI Taxonomy" id="3072977"/>
    <lineage>
        <taxon>Archaea</taxon>
        <taxon>Methanobacteriati</taxon>
        <taxon>Methanobacteriota</taxon>
        <taxon>Stenosarchaea group</taxon>
        <taxon>Methanomicrobia</taxon>
        <taxon>Methanosarcinales</taxon>
        <taxon>Methanosarcinaceae</taxon>
        <taxon>Methanolobus</taxon>
    </lineage>
</organism>
<proteinExistence type="predicted"/>
<evidence type="ECO:0000313" key="4">
    <source>
        <dbReference type="Proteomes" id="UP001183006"/>
    </source>
</evidence>
<dbReference type="PANTHER" id="PTHR39339:SF1">
    <property type="entry name" value="CHAD DOMAIN-CONTAINING PROTEIN"/>
    <property type="match status" value="1"/>
</dbReference>
<dbReference type="SMART" id="SM00880">
    <property type="entry name" value="CHAD"/>
    <property type="match status" value="1"/>
</dbReference>
<keyword evidence="1" id="KW-0812">Transmembrane</keyword>
<dbReference type="Pfam" id="PF05235">
    <property type="entry name" value="CHAD"/>
    <property type="match status" value="1"/>
</dbReference>
<accession>A0AA51UDM1</accession>
<evidence type="ECO:0000256" key="1">
    <source>
        <dbReference type="SAM" id="Phobius"/>
    </source>
</evidence>
<dbReference type="InterPro" id="IPR038186">
    <property type="entry name" value="CHAD_dom_sf"/>
</dbReference>
<dbReference type="PROSITE" id="PS51708">
    <property type="entry name" value="CHAD"/>
    <property type="match status" value="1"/>
</dbReference>
<name>A0AA51UDM1_9EURY</name>
<gene>
    <name evidence="3" type="ORF">RE476_06270</name>
</gene>
<feature type="transmembrane region" description="Helical" evidence="1">
    <location>
        <begin position="85"/>
        <end position="105"/>
    </location>
</feature>
<dbReference type="Gene3D" id="1.40.20.10">
    <property type="entry name" value="CHAD domain"/>
    <property type="match status" value="1"/>
</dbReference>
<evidence type="ECO:0000313" key="3">
    <source>
        <dbReference type="EMBL" id="WMW21023.1"/>
    </source>
</evidence>
<dbReference type="EMBL" id="CP133594">
    <property type="protein sequence ID" value="WMW21023.1"/>
    <property type="molecule type" value="Genomic_DNA"/>
</dbReference>
<keyword evidence="1" id="KW-0472">Membrane</keyword>
<dbReference type="AlphaFoldDB" id="A0AA51UDM1"/>
<feature type="transmembrane region" description="Helical" evidence="1">
    <location>
        <begin position="54"/>
        <end position="73"/>
    </location>
</feature>
<keyword evidence="4" id="KW-1185">Reference proteome</keyword>
<feature type="transmembrane region" description="Helical" evidence="1">
    <location>
        <begin position="20"/>
        <end position="42"/>
    </location>
</feature>
<dbReference type="Proteomes" id="UP001183006">
    <property type="component" value="Chromosome"/>
</dbReference>
<protein>
    <submittedName>
        <fullName evidence="3">CHAD domain-containing protein</fullName>
    </submittedName>
</protein>
<reference evidence="3" key="1">
    <citation type="submission" date="2023-08" db="EMBL/GenBank/DDBJ databases">
        <title>Methanolobus mangrovi sp. nov. and Methanolobus sediminis sp. nov, two novel methylotrophic methanogens isolated from mangrove sediments in China.</title>
        <authorList>
            <person name="Zhou J."/>
        </authorList>
    </citation>
    <scope>NUCLEOTIDE SEQUENCE</scope>
    <source>
        <strain evidence="3">FTZ2</strain>
    </source>
</reference>